<accession>A0A9W7FCL4</accession>
<keyword evidence="3" id="KW-0732">Signal</keyword>
<feature type="signal peptide" evidence="3">
    <location>
        <begin position="1"/>
        <end position="24"/>
    </location>
</feature>
<dbReference type="PANTHER" id="PTHR12526">
    <property type="entry name" value="GLYCOSYLTRANSFERASE"/>
    <property type="match status" value="1"/>
</dbReference>
<dbReference type="GO" id="GO:0016757">
    <property type="term" value="F:glycosyltransferase activity"/>
    <property type="evidence" value="ECO:0007669"/>
    <property type="project" value="UniProtKB-KW"/>
</dbReference>
<dbReference type="AlphaFoldDB" id="A0A9W7FCL4"/>
<keyword evidence="1" id="KW-0328">Glycosyltransferase</keyword>
<reference evidence="6" key="1">
    <citation type="journal article" date="2023" name="Commun. Biol.">
        <title>Genome analysis of Parmales, the sister group of diatoms, reveals the evolutionary specialization of diatoms from phago-mixotrophs to photoautotrophs.</title>
        <authorList>
            <person name="Ban H."/>
            <person name="Sato S."/>
            <person name="Yoshikawa S."/>
            <person name="Yamada K."/>
            <person name="Nakamura Y."/>
            <person name="Ichinomiya M."/>
            <person name="Sato N."/>
            <person name="Blanc-Mathieu R."/>
            <person name="Endo H."/>
            <person name="Kuwata A."/>
            <person name="Ogata H."/>
        </authorList>
    </citation>
    <scope>NUCLEOTIDE SEQUENCE [LARGE SCALE GENOMIC DNA]</scope>
    <source>
        <strain evidence="6">NIES 3699</strain>
    </source>
</reference>
<dbReference type="Gene3D" id="3.40.50.2000">
    <property type="entry name" value="Glycogen Phosphorylase B"/>
    <property type="match status" value="2"/>
</dbReference>
<dbReference type="EMBL" id="BRXX01000404">
    <property type="protein sequence ID" value="GMI09742.1"/>
    <property type="molecule type" value="Genomic_DNA"/>
</dbReference>
<dbReference type="Proteomes" id="UP001165160">
    <property type="component" value="Unassembled WGS sequence"/>
</dbReference>
<name>A0A9W7FCL4_9STRA</name>
<comment type="caution">
    <text evidence="5">The sequence shown here is derived from an EMBL/GenBank/DDBJ whole genome shotgun (WGS) entry which is preliminary data.</text>
</comment>
<dbReference type="PANTHER" id="PTHR12526:SF510">
    <property type="entry name" value="D-INOSITOL 3-PHOSPHATE GLYCOSYLTRANSFERASE"/>
    <property type="match status" value="1"/>
</dbReference>
<dbReference type="Pfam" id="PF00534">
    <property type="entry name" value="Glycos_transf_1"/>
    <property type="match status" value="1"/>
</dbReference>
<keyword evidence="6" id="KW-1185">Reference proteome</keyword>
<feature type="chain" id="PRO_5040807672" description="Glycosyl transferase family 1 domain-containing protein" evidence="3">
    <location>
        <begin position="25"/>
        <end position="724"/>
    </location>
</feature>
<dbReference type="CDD" id="cd03801">
    <property type="entry name" value="GT4_PimA-like"/>
    <property type="match status" value="1"/>
</dbReference>
<gene>
    <name evidence="5" type="ORF">TrVE_jg2934</name>
</gene>
<keyword evidence="2" id="KW-0808">Transferase</keyword>
<dbReference type="SUPFAM" id="SSF53756">
    <property type="entry name" value="UDP-Glycosyltransferase/glycogen phosphorylase"/>
    <property type="match status" value="1"/>
</dbReference>
<evidence type="ECO:0000313" key="6">
    <source>
        <dbReference type="Proteomes" id="UP001165160"/>
    </source>
</evidence>
<evidence type="ECO:0000256" key="2">
    <source>
        <dbReference type="ARBA" id="ARBA00022679"/>
    </source>
</evidence>
<evidence type="ECO:0000256" key="1">
    <source>
        <dbReference type="ARBA" id="ARBA00022676"/>
    </source>
</evidence>
<feature type="domain" description="Glycosyl transferase family 1" evidence="4">
    <location>
        <begin position="524"/>
        <end position="696"/>
    </location>
</feature>
<organism evidence="5 6">
    <name type="scientific">Triparma verrucosa</name>
    <dbReference type="NCBI Taxonomy" id="1606542"/>
    <lineage>
        <taxon>Eukaryota</taxon>
        <taxon>Sar</taxon>
        <taxon>Stramenopiles</taxon>
        <taxon>Ochrophyta</taxon>
        <taxon>Bolidophyceae</taxon>
        <taxon>Parmales</taxon>
        <taxon>Triparmaceae</taxon>
        <taxon>Triparma</taxon>
    </lineage>
</organism>
<sequence length="724" mass="78625">MDKGLMNHLSLLLALLLFCTCGKATSIPIYTTLLKKPLEDVTLLAIPHPLNFPEGWEMGGELHELCLEFGGWSSNSSQAACFEVVVKIGEALPPVALGGEISDYLSKQGSHLISLSLTSSDYPSTQVSQMFHVHNSAPLTPSDGPYVFITSVPYTLVTASRELAINYYLLAQDFFFDETEVVGEEVVLGLELTNGESFDIPHFKSGSYNVKLDRIDPGTHVVRIKGGGGGGWRLGEEGGESGGGGGGDVVETVFDKVLTPEEGGAGGVGRLMMSKVPPSTFSSVCIGPCGGGGGEGASNEGQRKIMYVGMLKYDGQKTIWLEQFKSLNREKWHMEFHTFMNPENQVNSYQMIKAIEEAGVQLRIKPLPSISEDDLKETPCNFDGIYKDGGGVSMIPIVTCLHSRLEVASHSISSVTPSWARETWSSIVSQIDSYSPSILVFANARESTDSLLTTAARMAKFPPKIVMELPNLFPSIDFSEVDAVVGPSHYAVTHYSVLEKYEEAVRKPSMHVVNPGVDGGRWRRREGGECKGEEKVVGFVGRMSTEKSPGLVARAAVKVLEEMGGGVRFKIVGEGNWLALMKRIVEVLGVGWAFEFTGGVYGEELIEVMSGLDLILNPSLRYESETFCIANIEALSLGIPIVTFGIGGVGEYMVNGWNGYVVDDFKTVSGVVDGLADAIVDALNDDEGRERMGRNGVRTIEEGGLTLKDVTRKYEMLYEELLLR</sequence>
<evidence type="ECO:0000313" key="5">
    <source>
        <dbReference type="EMBL" id="GMI09742.1"/>
    </source>
</evidence>
<proteinExistence type="predicted"/>
<evidence type="ECO:0000256" key="3">
    <source>
        <dbReference type="SAM" id="SignalP"/>
    </source>
</evidence>
<dbReference type="InterPro" id="IPR001296">
    <property type="entry name" value="Glyco_trans_1"/>
</dbReference>
<protein>
    <recommendedName>
        <fullName evidence="4">Glycosyl transferase family 1 domain-containing protein</fullName>
    </recommendedName>
</protein>
<evidence type="ECO:0000259" key="4">
    <source>
        <dbReference type="Pfam" id="PF00534"/>
    </source>
</evidence>